<accession>A0ABY6J8C7</accession>
<evidence type="ECO:0000313" key="2">
    <source>
        <dbReference type="Proteomes" id="UP001162741"/>
    </source>
</evidence>
<evidence type="ECO:0000313" key="1">
    <source>
        <dbReference type="EMBL" id="UYQ95581.1"/>
    </source>
</evidence>
<dbReference type="RefSeq" id="WP_264283300.1">
    <property type="nucleotide sequence ID" value="NZ_CP107006.1"/>
</dbReference>
<protein>
    <submittedName>
        <fullName evidence="1">Uncharacterized protein</fullName>
    </submittedName>
</protein>
<dbReference type="EMBL" id="CP107006">
    <property type="protein sequence ID" value="UYQ95581.1"/>
    <property type="molecule type" value="Genomic_DNA"/>
</dbReference>
<keyword evidence="2" id="KW-1185">Reference proteome</keyword>
<proteinExistence type="predicted"/>
<sequence>MKRTEFNAITSGVSGAFGNQLVMRIINGVQVIGRFPSASKVPPTDKQKSVTERFKAATAYAKQVMKNLSLKDLYSTLRVGKGGVFATAVADYFHAPKIDTVILEDYNGTVGSKVLVVATDNVKVDSVAVQILTSGGNLLEEGQAAFDPDTGQWQYTATQQNEDLQGSVIVVTAKDLPGNETKSETVMA</sequence>
<dbReference type="Proteomes" id="UP001162741">
    <property type="component" value="Chromosome"/>
</dbReference>
<gene>
    <name evidence="1" type="ORF">MKQ68_10755</name>
</gene>
<name>A0ABY6J8C7_9BACT</name>
<organism evidence="1 2">
    <name type="scientific">Chitinophaga horti</name>
    <dbReference type="NCBI Taxonomy" id="2920382"/>
    <lineage>
        <taxon>Bacteria</taxon>
        <taxon>Pseudomonadati</taxon>
        <taxon>Bacteroidota</taxon>
        <taxon>Chitinophagia</taxon>
        <taxon>Chitinophagales</taxon>
        <taxon>Chitinophagaceae</taxon>
        <taxon>Chitinophaga</taxon>
    </lineage>
</organism>
<reference evidence="1" key="1">
    <citation type="submission" date="2022-10" db="EMBL/GenBank/DDBJ databases">
        <title>Chitinophaga sp. nov., isolated from soil.</title>
        <authorList>
            <person name="Jeon C.O."/>
        </authorList>
    </citation>
    <scope>NUCLEOTIDE SEQUENCE</scope>
    <source>
        <strain evidence="1">R8</strain>
    </source>
</reference>